<evidence type="ECO:0000256" key="1">
    <source>
        <dbReference type="SAM" id="SignalP"/>
    </source>
</evidence>
<keyword evidence="1" id="KW-0732">Signal</keyword>
<dbReference type="InterPro" id="IPR023374">
    <property type="entry name" value="AttH-like_dom_sf"/>
</dbReference>
<dbReference type="OrthoDB" id="5295747at2759"/>
<keyword evidence="3" id="KW-1185">Reference proteome</keyword>
<sequence>MTIMSKLSLLVWALAVVAQATSSRCNHKQSSHHTAAYDFHPSQAGIQTARLIDPLPLPYDFNTSNSEMVDSSNSWWISSYLTGSDNHQYMVLSHVLASDKLKFYRGGIYDITEPAYTQFSKMTTQNLTANSQDGKFDIRTGDFFFGSALANSTITKLRTVSNRTDLHFDLTFELTAPILFNTGLGGLFQFGPDQTGEWSMPAGKTSGWLVFNGKKVAVNEKRSQTWYDRQWNVGPGPASLSWTWFQLHIKEESSDENELVSVWMYDSDVKGHRQWATTQSKDGISVVQPVRTVEPFGESWTSPHSNVTYHQAWTMVLQDETTLTITTTYNDQKLWAAGGFATYEGFITVNGTNANGNCVTGFGLVEIQGVF</sequence>
<reference evidence="2 3" key="1">
    <citation type="submission" date="2019-04" db="EMBL/GenBank/DDBJ databases">
        <title>Friends and foes A comparative genomics study of 23 Aspergillus species from section Flavi.</title>
        <authorList>
            <consortium name="DOE Joint Genome Institute"/>
            <person name="Kjaerbolling I."/>
            <person name="Vesth T."/>
            <person name="Frisvad J.C."/>
            <person name="Nybo J.L."/>
            <person name="Theobald S."/>
            <person name="Kildgaard S."/>
            <person name="Isbrandt T."/>
            <person name="Kuo A."/>
            <person name="Sato A."/>
            <person name="Lyhne E.K."/>
            <person name="Kogle M.E."/>
            <person name="Wiebenga A."/>
            <person name="Kun R.S."/>
            <person name="Lubbers R.J."/>
            <person name="Makela M.R."/>
            <person name="Barry K."/>
            <person name="Chovatia M."/>
            <person name="Clum A."/>
            <person name="Daum C."/>
            <person name="Haridas S."/>
            <person name="He G."/>
            <person name="LaButti K."/>
            <person name="Lipzen A."/>
            <person name="Mondo S."/>
            <person name="Riley R."/>
            <person name="Salamov A."/>
            <person name="Simmons B.A."/>
            <person name="Magnuson J.K."/>
            <person name="Henrissat B."/>
            <person name="Mortensen U.H."/>
            <person name="Larsen T.O."/>
            <person name="Devries R.P."/>
            <person name="Grigoriev I.V."/>
            <person name="Machida M."/>
            <person name="Baker S.E."/>
            <person name="Andersen M.R."/>
        </authorList>
    </citation>
    <scope>NUCLEOTIDE SEQUENCE [LARGE SCALE GENOMIC DNA]</scope>
    <source>
        <strain evidence="2 3">CBS 117625</strain>
    </source>
</reference>
<evidence type="ECO:0008006" key="4">
    <source>
        <dbReference type="Google" id="ProtNLM"/>
    </source>
</evidence>
<name>A0A5N6SB50_ASPPS</name>
<accession>A0A5N6SB50</accession>
<dbReference type="AlphaFoldDB" id="A0A5N6SB50"/>
<evidence type="ECO:0000313" key="3">
    <source>
        <dbReference type="Proteomes" id="UP000325672"/>
    </source>
</evidence>
<protein>
    <recommendedName>
        <fullName evidence="4">AttH domain-containing protein</fullName>
    </recommendedName>
</protein>
<dbReference type="Gene3D" id="2.40.370.10">
    <property type="entry name" value="AttH-like domain"/>
    <property type="match status" value="1"/>
</dbReference>
<dbReference type="Pfam" id="PF17186">
    <property type="entry name" value="Lipocalin_9"/>
    <property type="match status" value="1"/>
</dbReference>
<evidence type="ECO:0000313" key="2">
    <source>
        <dbReference type="EMBL" id="KAE8130891.1"/>
    </source>
</evidence>
<organism evidence="2 3">
    <name type="scientific">Aspergillus pseudotamarii</name>
    <dbReference type="NCBI Taxonomy" id="132259"/>
    <lineage>
        <taxon>Eukaryota</taxon>
        <taxon>Fungi</taxon>
        <taxon>Dikarya</taxon>
        <taxon>Ascomycota</taxon>
        <taxon>Pezizomycotina</taxon>
        <taxon>Eurotiomycetes</taxon>
        <taxon>Eurotiomycetidae</taxon>
        <taxon>Eurotiales</taxon>
        <taxon>Aspergillaceae</taxon>
        <taxon>Aspergillus</taxon>
        <taxon>Aspergillus subgen. Circumdati</taxon>
    </lineage>
</organism>
<proteinExistence type="predicted"/>
<feature type="signal peptide" evidence="1">
    <location>
        <begin position="1"/>
        <end position="22"/>
    </location>
</feature>
<dbReference type="RefSeq" id="XP_031906954.1">
    <property type="nucleotide sequence ID" value="XM_032056407.1"/>
</dbReference>
<gene>
    <name evidence="2" type="ORF">BDV38DRAFT_265938</name>
</gene>
<feature type="chain" id="PRO_5024881222" description="AttH domain-containing protein" evidence="1">
    <location>
        <begin position="23"/>
        <end position="371"/>
    </location>
</feature>
<dbReference type="PANTHER" id="PTHR40617:SF1">
    <property type="entry name" value="ATTH DOMAIN-CONTAINING PROTEIN-RELATED"/>
    <property type="match status" value="1"/>
</dbReference>
<dbReference type="Proteomes" id="UP000325672">
    <property type="component" value="Unassembled WGS sequence"/>
</dbReference>
<dbReference type="PANTHER" id="PTHR40617">
    <property type="entry name" value="TERPENE CYCLASE ASQC"/>
    <property type="match status" value="1"/>
</dbReference>
<dbReference type="GeneID" id="43640617"/>
<dbReference type="InterPro" id="IPR053112">
    <property type="entry name" value="Fungal_Dehydratase/Hydratase"/>
</dbReference>
<dbReference type="EMBL" id="ML743688">
    <property type="protein sequence ID" value="KAE8130891.1"/>
    <property type="molecule type" value="Genomic_DNA"/>
</dbReference>
<dbReference type="SUPFAM" id="SSF159245">
    <property type="entry name" value="AttH-like"/>
    <property type="match status" value="1"/>
</dbReference>